<evidence type="ECO:0000313" key="2">
    <source>
        <dbReference type="EMBL" id="WNO03546.1"/>
    </source>
</evidence>
<protein>
    <submittedName>
        <fullName evidence="2">TraB/GumN family protein</fullName>
    </submittedName>
</protein>
<proteinExistence type="predicted"/>
<sequence length="320" mass="35275">MNARTFWQSFKHRVLGACLLGLSAWTAAAENECPPEPKPLSPEMFSVAQRQARDRGFLWRVSKDGHSSYLYGTLHVGREAWLAAGPALEQALRSTNTLALELDPLDPDVAVQMGQALAKTPKRKLEEGARARLGRQLQVQCMPVESADQVPAELLLAGLSLNLARRDGLDGQFGSEMFLAMMARARGMKIVSLETVELQLRALLAADDAEAGQILIDGLNELESGHARESLLDLVSMWESGDVRRLDTYEHWCECVVTPMEKLQMQRLLDERNPAMARQIDAMHRSGSRVLAAVGSLHMSGPRGLPAVLARMGYAIERLP</sequence>
<dbReference type="RefSeq" id="WP_313866439.1">
    <property type="nucleotide sequence ID" value="NZ_CP132507.1"/>
</dbReference>
<feature type="signal peptide" evidence="1">
    <location>
        <begin position="1"/>
        <end position="29"/>
    </location>
</feature>
<accession>A0ABZ0AV58</accession>
<dbReference type="InterPro" id="IPR002816">
    <property type="entry name" value="TraB/PrgY/GumN_fam"/>
</dbReference>
<gene>
    <name evidence="2" type="ORF">RAN89_11505</name>
</gene>
<dbReference type="Pfam" id="PF01963">
    <property type="entry name" value="TraB_PrgY_gumN"/>
    <property type="match status" value="1"/>
</dbReference>
<keyword evidence="3" id="KW-1185">Reference proteome</keyword>
<evidence type="ECO:0000256" key="1">
    <source>
        <dbReference type="SAM" id="SignalP"/>
    </source>
</evidence>
<keyword evidence="1" id="KW-0732">Signal</keyword>
<dbReference type="PANTHER" id="PTHR40590:SF1">
    <property type="entry name" value="CYTOPLASMIC PROTEIN"/>
    <property type="match status" value="1"/>
</dbReference>
<evidence type="ECO:0000313" key="3">
    <source>
        <dbReference type="Proteomes" id="UP001302257"/>
    </source>
</evidence>
<dbReference type="CDD" id="cd14789">
    <property type="entry name" value="Tiki"/>
    <property type="match status" value="1"/>
</dbReference>
<feature type="chain" id="PRO_5045072987" evidence="1">
    <location>
        <begin position="30"/>
        <end position="320"/>
    </location>
</feature>
<dbReference type="Proteomes" id="UP001302257">
    <property type="component" value="Chromosome"/>
</dbReference>
<organism evidence="2 3">
    <name type="scientific">Rhodoferax mekongensis</name>
    <dbReference type="NCBI Taxonomy" id="3068341"/>
    <lineage>
        <taxon>Bacteria</taxon>
        <taxon>Pseudomonadati</taxon>
        <taxon>Pseudomonadota</taxon>
        <taxon>Betaproteobacteria</taxon>
        <taxon>Burkholderiales</taxon>
        <taxon>Comamonadaceae</taxon>
        <taxon>Rhodoferax</taxon>
    </lineage>
</organism>
<name>A0ABZ0AV58_9BURK</name>
<dbReference type="InterPro" id="IPR047111">
    <property type="entry name" value="YbaP-like"/>
</dbReference>
<dbReference type="PANTHER" id="PTHR40590">
    <property type="entry name" value="CYTOPLASMIC PROTEIN-RELATED"/>
    <property type="match status" value="1"/>
</dbReference>
<dbReference type="EMBL" id="CP132507">
    <property type="protein sequence ID" value="WNO03546.1"/>
    <property type="molecule type" value="Genomic_DNA"/>
</dbReference>
<reference evidence="2 3" key="1">
    <citation type="submission" date="2023-08" db="EMBL/GenBank/DDBJ databases">
        <title>Rhodoferax potami sp. nov. and Rhodoferax mekongensis sp. nov., isolated from the Mekong River in Thailand.</title>
        <authorList>
            <person name="Kitikhun S."/>
            <person name="Charoenyingcharoen P."/>
            <person name="Siriarchawattana P."/>
            <person name="Likhitrattanapisal S."/>
            <person name="Nilsakha T."/>
            <person name="Chanpet A."/>
            <person name="Rattanawaree P."/>
            <person name="Ingsriswang S."/>
        </authorList>
    </citation>
    <scope>NUCLEOTIDE SEQUENCE [LARGE SCALE GENOMIC DNA]</scope>
    <source>
        <strain evidence="2 3">TBRC 17307</strain>
    </source>
</reference>